<keyword evidence="2" id="KW-1185">Reference proteome</keyword>
<protein>
    <submittedName>
        <fullName evidence="1">Uncharacterized protein</fullName>
    </submittedName>
</protein>
<gene>
    <name evidence="1" type="ORF">H0H81_010186</name>
</gene>
<proteinExistence type="predicted"/>
<accession>A0A9P7FWZ0</accession>
<comment type="caution">
    <text evidence="1">The sequence shown here is derived from an EMBL/GenBank/DDBJ whole genome shotgun (WGS) entry which is preliminary data.</text>
</comment>
<dbReference type="EMBL" id="JABCKI010005745">
    <property type="protein sequence ID" value="KAG5638765.1"/>
    <property type="molecule type" value="Genomic_DNA"/>
</dbReference>
<sequence length="423" mass="47573">MFARRISHFRRFTVPVCRHSSNLSSKYPFKKLRAYPFQLSPEDAILHLAPYASFVCLFKNLVGSIGARFLPGFGFEPLRPVRITPVYFPGWIVDAEVSAEVAYGDVERTTTGLIHDSYVPGCDFRVLSWVSYTSQALDHIEPVPFTEDLEVQYGTEVTCMPYTISPLSALDIAHSTYGGVELAEDLRFAPKSVKTNMISAYPVLFPLYLAQYEFPSPGKPRLVTLFIEAGEPKGRIRAERLDLGSEIREMLPMAPQSFVEFTHEMDAIDVQVLRGEPPSFFSVAGFVTPDKRGIAQAASDWLNTQVLTHGAAPALAEKTGVITSDDDPRIRSLSFDEKMENTKWMLLSGDIASMKRVVEQMKETHAQGRIITIGGGKKAFPEDIFDTTISNLQSKIDELETRRRETTPSWWKEWLELSEKKSD</sequence>
<dbReference type="Proteomes" id="UP000717328">
    <property type="component" value="Unassembled WGS sequence"/>
</dbReference>
<reference evidence="1" key="1">
    <citation type="submission" date="2021-02" db="EMBL/GenBank/DDBJ databases">
        <authorList>
            <person name="Nieuwenhuis M."/>
            <person name="Van De Peppel L.J.J."/>
        </authorList>
    </citation>
    <scope>NUCLEOTIDE SEQUENCE</scope>
    <source>
        <strain evidence="1">D49</strain>
    </source>
</reference>
<dbReference type="OrthoDB" id="2349883at2759"/>
<name>A0A9P7FWZ0_9AGAR</name>
<reference evidence="1" key="2">
    <citation type="submission" date="2021-10" db="EMBL/GenBank/DDBJ databases">
        <title>Phylogenomics reveals ancestral predisposition of the termite-cultivated fungus Termitomyces towards a domesticated lifestyle.</title>
        <authorList>
            <person name="Auxier B."/>
            <person name="Grum-Grzhimaylo A."/>
            <person name="Cardenas M.E."/>
            <person name="Lodge J.D."/>
            <person name="Laessoe T."/>
            <person name="Pedersen O."/>
            <person name="Smith M.E."/>
            <person name="Kuyper T.W."/>
            <person name="Franco-Molano E.A."/>
            <person name="Baroni T.J."/>
            <person name="Aanen D.K."/>
        </authorList>
    </citation>
    <scope>NUCLEOTIDE SEQUENCE</scope>
    <source>
        <strain evidence="1">D49</strain>
    </source>
</reference>
<evidence type="ECO:0000313" key="1">
    <source>
        <dbReference type="EMBL" id="KAG5638765.1"/>
    </source>
</evidence>
<organism evidence="1 2">
    <name type="scientific">Sphagnurus paluster</name>
    <dbReference type="NCBI Taxonomy" id="117069"/>
    <lineage>
        <taxon>Eukaryota</taxon>
        <taxon>Fungi</taxon>
        <taxon>Dikarya</taxon>
        <taxon>Basidiomycota</taxon>
        <taxon>Agaricomycotina</taxon>
        <taxon>Agaricomycetes</taxon>
        <taxon>Agaricomycetidae</taxon>
        <taxon>Agaricales</taxon>
        <taxon>Tricholomatineae</taxon>
        <taxon>Lyophyllaceae</taxon>
        <taxon>Sphagnurus</taxon>
    </lineage>
</organism>
<evidence type="ECO:0000313" key="2">
    <source>
        <dbReference type="Proteomes" id="UP000717328"/>
    </source>
</evidence>
<dbReference type="AlphaFoldDB" id="A0A9P7FWZ0"/>